<comment type="cofactor">
    <cofactor evidence="2">
        <name>[4Fe-4S] cluster</name>
        <dbReference type="ChEBI" id="CHEBI:49883"/>
    </cofactor>
</comment>
<evidence type="ECO:0000256" key="7">
    <source>
        <dbReference type="ARBA" id="ARBA00022898"/>
    </source>
</evidence>
<dbReference type="GO" id="GO:0046872">
    <property type="term" value="F:metal ion binding"/>
    <property type="evidence" value="ECO:0007669"/>
    <property type="project" value="UniProtKB-KW"/>
</dbReference>
<reference evidence="14 15" key="1">
    <citation type="submission" date="2015-07" db="EMBL/GenBank/DDBJ databases">
        <title>Whole genome sequencing of Bosea vaviloviae isolated from cave pool.</title>
        <authorList>
            <person name="Tan N.E.H."/>
            <person name="Lee Y.P."/>
            <person name="Gan H.M."/>
            <person name="Barton H."/>
            <person name="Savka M.A."/>
        </authorList>
    </citation>
    <scope>NUCLEOTIDE SEQUENCE [LARGE SCALE GENOMIC DNA]</scope>
    <source>
        <strain evidence="14 15">SD260</strain>
    </source>
</reference>
<gene>
    <name evidence="14" type="ORF">AE618_10885</name>
</gene>
<dbReference type="PIRSF" id="PIRSF004911">
    <property type="entry name" value="DUF160"/>
    <property type="match status" value="1"/>
</dbReference>
<dbReference type="InterPro" id="IPR022447">
    <property type="entry name" value="Lys_aminomutase-rel"/>
</dbReference>
<dbReference type="PANTHER" id="PTHR30538:SF1">
    <property type="entry name" value="L-LYSINE 2,3-AMINOMUTASE"/>
    <property type="match status" value="1"/>
</dbReference>
<evidence type="ECO:0000256" key="1">
    <source>
        <dbReference type="ARBA" id="ARBA00001933"/>
    </source>
</evidence>
<dbReference type="SFLD" id="SFLDS00029">
    <property type="entry name" value="Radical_SAM"/>
    <property type="match status" value="1"/>
</dbReference>
<keyword evidence="15" id="KW-1185">Reference proteome</keyword>
<evidence type="ECO:0000256" key="4">
    <source>
        <dbReference type="ARBA" id="ARBA00022485"/>
    </source>
</evidence>
<dbReference type="RefSeq" id="WP_054209089.1">
    <property type="nucleotide sequence ID" value="NZ_LGSZ01000035.1"/>
</dbReference>
<keyword evidence="5" id="KW-0949">S-adenosyl-L-methionine</keyword>
<feature type="modified residue" description="N6-(pyridoxal phosphate)lysine" evidence="12">
    <location>
        <position position="317"/>
    </location>
</feature>
<evidence type="ECO:0000256" key="9">
    <source>
        <dbReference type="ARBA" id="ARBA00023014"/>
    </source>
</evidence>
<keyword evidence="6 11" id="KW-0479">Metal-binding</keyword>
<evidence type="ECO:0000256" key="3">
    <source>
        <dbReference type="ARBA" id="ARBA00008703"/>
    </source>
</evidence>
<dbReference type="OrthoDB" id="9768064at2"/>
<dbReference type="SFLD" id="SFLDG01070">
    <property type="entry name" value="PLP-dependent"/>
    <property type="match status" value="1"/>
</dbReference>
<dbReference type="Gene3D" id="3.20.20.70">
    <property type="entry name" value="Aldolase class I"/>
    <property type="match status" value="1"/>
</dbReference>
<keyword evidence="4 11" id="KW-0004">4Fe-4S</keyword>
<comment type="similarity">
    <text evidence="3">Belongs to the radical SAM superfamily. KamA family.</text>
</comment>
<sequence>MTVHTPLRSIDALVAHGLIAPDRRAALDAVAARYAVAVTPAMAALIDPADPTDPIARQFIPDPAELVTLPQELADPIGDEPHSPVEGVVHRYPDRALLKLVHACPVYCRFCFRREMVGPGGDALTGEKLDAALAYLAEHPEIWEVIMTGGDPLILSARRMREIARRLSAISHIKVARWHTRVPIVDPDRITPDFARALRVPGKASYIAVHANHPREFSAAARAALARLADAGHVLISQSVLLRGVNADVATLSALMRAFVENRVKPYYLHHPDLAPGTAQFRLSLEEGQALIKSLRGHLSGLCQPTYILDIPGGAGKIPVGPAFLSACEMPGAEAFAEDRHGEQHRYPPA</sequence>
<keyword evidence="9 11" id="KW-0411">Iron-sulfur</keyword>
<comment type="caution">
    <text evidence="14">The sequence shown here is derived from an EMBL/GenBank/DDBJ whole genome shotgun (WGS) entry which is preliminary data.</text>
</comment>
<dbReference type="Pfam" id="PF12544">
    <property type="entry name" value="LAM_C"/>
    <property type="match status" value="1"/>
</dbReference>
<evidence type="ECO:0000256" key="2">
    <source>
        <dbReference type="ARBA" id="ARBA00001966"/>
    </source>
</evidence>
<keyword evidence="8" id="KW-0408">Iron</keyword>
<dbReference type="AlphaFoldDB" id="A0A0N1F5G9"/>
<evidence type="ECO:0000256" key="12">
    <source>
        <dbReference type="PIRSR" id="PIRSR603739-50"/>
    </source>
</evidence>
<dbReference type="InterPro" id="IPR003739">
    <property type="entry name" value="Lys_aminomutase/Glu_NH3_mut"/>
</dbReference>
<evidence type="ECO:0000256" key="11">
    <source>
        <dbReference type="PIRSR" id="PIRSR004911-1"/>
    </source>
</evidence>
<evidence type="ECO:0000256" key="8">
    <source>
        <dbReference type="ARBA" id="ARBA00023004"/>
    </source>
</evidence>
<dbReference type="InterPro" id="IPR007197">
    <property type="entry name" value="rSAM"/>
</dbReference>
<evidence type="ECO:0000256" key="6">
    <source>
        <dbReference type="ARBA" id="ARBA00022723"/>
    </source>
</evidence>
<dbReference type="PATRIC" id="fig|1526658.3.peg.2804"/>
<dbReference type="Proteomes" id="UP000037822">
    <property type="component" value="Unassembled WGS sequence"/>
</dbReference>
<dbReference type="SUPFAM" id="SSF102114">
    <property type="entry name" value="Radical SAM enzymes"/>
    <property type="match status" value="1"/>
</dbReference>
<accession>A0A0N1F5G9</accession>
<dbReference type="InterPro" id="IPR058240">
    <property type="entry name" value="rSAM_sf"/>
</dbReference>
<evidence type="ECO:0000313" key="15">
    <source>
        <dbReference type="Proteomes" id="UP000037822"/>
    </source>
</evidence>
<proteinExistence type="inferred from homology"/>
<name>A0A0N1F5G9_9HYPH</name>
<protein>
    <submittedName>
        <fullName evidence="14">Lysine 2,3-aminomutase</fullName>
    </submittedName>
</protein>
<dbReference type="NCBIfam" id="TIGR03822">
    <property type="entry name" value="AblA_like_2"/>
    <property type="match status" value="1"/>
</dbReference>
<keyword evidence="7 12" id="KW-0663">Pyridoxal phosphate</keyword>
<feature type="binding site" evidence="11">
    <location>
        <position position="108"/>
    </location>
    <ligand>
        <name>[4Fe-4S] cluster</name>
        <dbReference type="ChEBI" id="CHEBI:49883"/>
        <note>4Fe-4S-S-AdoMet</note>
    </ligand>
</feature>
<feature type="domain" description="Radical SAM core" evidence="13">
    <location>
        <begin position="90"/>
        <end position="302"/>
    </location>
</feature>
<dbReference type="Pfam" id="PF04055">
    <property type="entry name" value="Radical_SAM"/>
    <property type="match status" value="1"/>
</dbReference>
<dbReference type="InterPro" id="IPR025895">
    <property type="entry name" value="LAM_C_dom"/>
</dbReference>
<dbReference type="PROSITE" id="PS51918">
    <property type="entry name" value="RADICAL_SAM"/>
    <property type="match status" value="1"/>
</dbReference>
<dbReference type="NCBIfam" id="TIGR00238">
    <property type="entry name" value="KamA family radical SAM protein"/>
    <property type="match status" value="1"/>
</dbReference>
<comment type="cofactor">
    <cofactor evidence="1 12">
        <name>pyridoxal 5'-phosphate</name>
        <dbReference type="ChEBI" id="CHEBI:597326"/>
    </cofactor>
</comment>
<organism evidence="14 15">
    <name type="scientific">Bosea vaviloviae</name>
    <dbReference type="NCBI Taxonomy" id="1526658"/>
    <lineage>
        <taxon>Bacteria</taxon>
        <taxon>Pseudomonadati</taxon>
        <taxon>Pseudomonadota</taxon>
        <taxon>Alphaproteobacteria</taxon>
        <taxon>Hyphomicrobiales</taxon>
        <taxon>Boseaceae</taxon>
        <taxon>Bosea</taxon>
    </lineage>
</organism>
<feature type="binding site" evidence="11">
    <location>
        <position position="104"/>
    </location>
    <ligand>
        <name>[4Fe-4S] cluster</name>
        <dbReference type="ChEBI" id="CHEBI:49883"/>
        <note>4Fe-4S-S-AdoMet</note>
    </ligand>
</feature>
<dbReference type="InterPro" id="IPR013785">
    <property type="entry name" value="Aldolase_TIM"/>
</dbReference>
<evidence type="ECO:0000256" key="5">
    <source>
        <dbReference type="ARBA" id="ARBA00022691"/>
    </source>
</evidence>
<evidence type="ECO:0000313" key="14">
    <source>
        <dbReference type="EMBL" id="KPH80878.1"/>
    </source>
</evidence>
<evidence type="ECO:0000256" key="10">
    <source>
        <dbReference type="ARBA" id="ARBA00023235"/>
    </source>
</evidence>
<dbReference type="CDD" id="cd01335">
    <property type="entry name" value="Radical_SAM"/>
    <property type="match status" value="1"/>
</dbReference>
<keyword evidence="10" id="KW-0413">Isomerase</keyword>
<dbReference type="GO" id="GO:0016853">
    <property type="term" value="F:isomerase activity"/>
    <property type="evidence" value="ECO:0007669"/>
    <property type="project" value="UniProtKB-KW"/>
</dbReference>
<evidence type="ECO:0000259" key="13">
    <source>
        <dbReference type="PROSITE" id="PS51918"/>
    </source>
</evidence>
<dbReference type="EMBL" id="LGSZ01000035">
    <property type="protein sequence ID" value="KPH80878.1"/>
    <property type="molecule type" value="Genomic_DNA"/>
</dbReference>
<feature type="binding site" evidence="11">
    <location>
        <position position="111"/>
    </location>
    <ligand>
        <name>[4Fe-4S] cluster</name>
        <dbReference type="ChEBI" id="CHEBI:49883"/>
        <note>4Fe-4S-S-AdoMet</note>
    </ligand>
</feature>
<dbReference type="GO" id="GO:0051539">
    <property type="term" value="F:4 iron, 4 sulfur cluster binding"/>
    <property type="evidence" value="ECO:0007669"/>
    <property type="project" value="UniProtKB-KW"/>
</dbReference>
<dbReference type="PANTHER" id="PTHR30538">
    <property type="entry name" value="LYSINE 2,3-AMINOMUTASE-RELATED"/>
    <property type="match status" value="1"/>
</dbReference>